<dbReference type="EMBL" id="JXTC01000091">
    <property type="protein sequence ID" value="PON89710.1"/>
    <property type="molecule type" value="Genomic_DNA"/>
</dbReference>
<dbReference type="OrthoDB" id="10442780at2759"/>
<dbReference type="Proteomes" id="UP000237000">
    <property type="component" value="Unassembled WGS sequence"/>
</dbReference>
<accession>A0A2P5EW13</accession>
<name>A0A2P5EW13_TREOI</name>
<proteinExistence type="predicted"/>
<reference evidence="2" key="1">
    <citation type="submission" date="2016-06" db="EMBL/GenBank/DDBJ databases">
        <title>Parallel loss of symbiosis genes in relatives of nitrogen-fixing non-legume Parasponia.</title>
        <authorList>
            <person name="Van Velzen R."/>
            <person name="Holmer R."/>
            <person name="Bu F."/>
            <person name="Rutten L."/>
            <person name="Van Zeijl A."/>
            <person name="Liu W."/>
            <person name="Santuari L."/>
            <person name="Cao Q."/>
            <person name="Sharma T."/>
            <person name="Shen D."/>
            <person name="Roswanjaya Y."/>
            <person name="Wardhani T."/>
            <person name="Kalhor M.S."/>
            <person name="Jansen J."/>
            <person name="Van den Hoogen J."/>
            <person name="Gungor B."/>
            <person name="Hartog M."/>
            <person name="Hontelez J."/>
            <person name="Verver J."/>
            <person name="Yang W.-C."/>
            <person name="Schijlen E."/>
            <person name="Repin R."/>
            <person name="Schilthuizen M."/>
            <person name="Schranz E."/>
            <person name="Heidstra R."/>
            <person name="Miyata K."/>
            <person name="Fedorova E."/>
            <person name="Kohlen W."/>
            <person name="Bisseling T."/>
            <person name="Smit S."/>
            <person name="Geurts R."/>
        </authorList>
    </citation>
    <scope>NUCLEOTIDE SEQUENCE [LARGE SCALE GENOMIC DNA]</scope>
    <source>
        <strain evidence="2">cv. RG33-2</strain>
    </source>
</reference>
<protein>
    <submittedName>
        <fullName evidence="1">Uncharacterized protein</fullName>
    </submittedName>
</protein>
<gene>
    <name evidence="1" type="ORF">TorRG33x02_145440</name>
</gene>
<dbReference type="STRING" id="63057.A0A2P5EW13"/>
<keyword evidence="2" id="KW-1185">Reference proteome</keyword>
<evidence type="ECO:0000313" key="1">
    <source>
        <dbReference type="EMBL" id="PON89710.1"/>
    </source>
</evidence>
<comment type="caution">
    <text evidence="1">The sequence shown here is derived from an EMBL/GenBank/DDBJ whole genome shotgun (WGS) entry which is preliminary data.</text>
</comment>
<sequence length="91" mass="9917">MIRVNIVRVASSIAGSHSLIFNPSSSWQTLSAAVQSGSAKIRSQTMATSSYATSSHPSSEKLLFRQLFEKESSTYTYLLANLTHPLKPRSA</sequence>
<evidence type="ECO:0000313" key="2">
    <source>
        <dbReference type="Proteomes" id="UP000237000"/>
    </source>
</evidence>
<dbReference type="AlphaFoldDB" id="A0A2P5EW13"/>
<organism evidence="1 2">
    <name type="scientific">Trema orientale</name>
    <name type="common">Charcoal tree</name>
    <name type="synonym">Celtis orientalis</name>
    <dbReference type="NCBI Taxonomy" id="63057"/>
    <lineage>
        <taxon>Eukaryota</taxon>
        <taxon>Viridiplantae</taxon>
        <taxon>Streptophyta</taxon>
        <taxon>Embryophyta</taxon>
        <taxon>Tracheophyta</taxon>
        <taxon>Spermatophyta</taxon>
        <taxon>Magnoliopsida</taxon>
        <taxon>eudicotyledons</taxon>
        <taxon>Gunneridae</taxon>
        <taxon>Pentapetalae</taxon>
        <taxon>rosids</taxon>
        <taxon>fabids</taxon>
        <taxon>Rosales</taxon>
        <taxon>Cannabaceae</taxon>
        <taxon>Trema</taxon>
    </lineage>
</organism>
<dbReference type="InParanoid" id="A0A2P5EW13"/>